<comment type="caution">
    <text evidence="3">The sequence shown here is derived from an EMBL/GenBank/DDBJ whole genome shotgun (WGS) entry which is preliminary data.</text>
</comment>
<dbReference type="PROSITE" id="PS51257">
    <property type="entry name" value="PROKAR_LIPOPROTEIN"/>
    <property type="match status" value="1"/>
</dbReference>
<dbReference type="EMBL" id="JBHTKH010000002">
    <property type="protein sequence ID" value="MFD1053659.1"/>
    <property type="molecule type" value="Genomic_DNA"/>
</dbReference>
<feature type="signal peptide" evidence="2">
    <location>
        <begin position="1"/>
        <end position="23"/>
    </location>
</feature>
<proteinExistence type="predicted"/>
<keyword evidence="4" id="KW-1185">Reference proteome</keyword>
<evidence type="ECO:0008006" key="5">
    <source>
        <dbReference type="Google" id="ProtNLM"/>
    </source>
</evidence>
<dbReference type="Proteomes" id="UP001597046">
    <property type="component" value="Unassembled WGS sequence"/>
</dbReference>
<name>A0ABW3MW39_9MICO</name>
<evidence type="ECO:0000256" key="1">
    <source>
        <dbReference type="SAM" id="MobiDB-lite"/>
    </source>
</evidence>
<dbReference type="RefSeq" id="WP_386051305.1">
    <property type="nucleotide sequence ID" value="NZ_JBHTKH010000002.1"/>
</dbReference>
<protein>
    <recommendedName>
        <fullName evidence="5">PknH-like extracellular domain-containing protein</fullName>
    </recommendedName>
</protein>
<accession>A0ABW3MW39</accession>
<evidence type="ECO:0000313" key="4">
    <source>
        <dbReference type="Proteomes" id="UP001597046"/>
    </source>
</evidence>
<feature type="compositionally biased region" description="Polar residues" evidence="1">
    <location>
        <begin position="32"/>
        <end position="48"/>
    </location>
</feature>
<sequence>MRRPPTRALLAAVAPLALVPWLAACSDPAATTSEAIPSTKGAVTTAATTPDEPLAPPSSLTPPRVHEPAAVTAYLEGYDVSGLTRSASGGRVDVAACPGTPGLARAAGPDAYARSWDGSAGVRADVAAITYPDIATAARAAEPVLDAAASCRAPGPGKGATTTVANQRRDVAEGMPLGRVDLTRESATGTVHAYVGVVQVGNVLLRLTYASPDGKVANEKGSTALALLARHVQEL</sequence>
<organism evidence="3 4">
    <name type="scientific">Terrabacter terrigena</name>
    <dbReference type="NCBI Taxonomy" id="574718"/>
    <lineage>
        <taxon>Bacteria</taxon>
        <taxon>Bacillati</taxon>
        <taxon>Actinomycetota</taxon>
        <taxon>Actinomycetes</taxon>
        <taxon>Micrococcales</taxon>
        <taxon>Intrasporangiaceae</taxon>
        <taxon>Terrabacter</taxon>
    </lineage>
</organism>
<evidence type="ECO:0000313" key="3">
    <source>
        <dbReference type="EMBL" id="MFD1053659.1"/>
    </source>
</evidence>
<gene>
    <name evidence="3" type="ORF">ACFQ2V_05010</name>
</gene>
<feature type="chain" id="PRO_5046793548" description="PknH-like extracellular domain-containing protein" evidence="2">
    <location>
        <begin position="24"/>
        <end position="235"/>
    </location>
</feature>
<feature type="region of interest" description="Disordered" evidence="1">
    <location>
        <begin position="32"/>
        <end position="65"/>
    </location>
</feature>
<evidence type="ECO:0000256" key="2">
    <source>
        <dbReference type="SAM" id="SignalP"/>
    </source>
</evidence>
<keyword evidence="2" id="KW-0732">Signal</keyword>
<reference evidence="4" key="1">
    <citation type="journal article" date="2019" name="Int. J. Syst. Evol. Microbiol.">
        <title>The Global Catalogue of Microorganisms (GCM) 10K type strain sequencing project: providing services to taxonomists for standard genome sequencing and annotation.</title>
        <authorList>
            <consortium name="The Broad Institute Genomics Platform"/>
            <consortium name="The Broad Institute Genome Sequencing Center for Infectious Disease"/>
            <person name="Wu L."/>
            <person name="Ma J."/>
        </authorList>
    </citation>
    <scope>NUCLEOTIDE SEQUENCE [LARGE SCALE GENOMIC DNA]</scope>
    <source>
        <strain evidence="4">CCUG 57508</strain>
    </source>
</reference>